<dbReference type="GO" id="GO:0006355">
    <property type="term" value="P:regulation of DNA-templated transcription"/>
    <property type="evidence" value="ECO:0007669"/>
    <property type="project" value="InterPro"/>
</dbReference>
<organism evidence="1 2">
    <name type="scientific">Pseudidiomarina halophila</name>
    <dbReference type="NCBI Taxonomy" id="1449799"/>
    <lineage>
        <taxon>Bacteria</taxon>
        <taxon>Pseudomonadati</taxon>
        <taxon>Pseudomonadota</taxon>
        <taxon>Gammaproteobacteria</taxon>
        <taxon>Alteromonadales</taxon>
        <taxon>Idiomarinaceae</taxon>
        <taxon>Pseudidiomarina</taxon>
    </lineage>
</organism>
<dbReference type="EMBL" id="PIPW01000001">
    <property type="protein sequence ID" value="RUO53884.1"/>
    <property type="molecule type" value="Genomic_DNA"/>
</dbReference>
<comment type="caution">
    <text evidence="1">The sequence shown here is derived from an EMBL/GenBank/DDBJ whole genome shotgun (WGS) entry which is preliminary data.</text>
</comment>
<dbReference type="RefSeq" id="WP_126760806.1">
    <property type="nucleotide sequence ID" value="NZ_JBHLTZ010000004.1"/>
</dbReference>
<dbReference type="Proteomes" id="UP000287198">
    <property type="component" value="Unassembled WGS sequence"/>
</dbReference>
<keyword evidence="1" id="KW-0238">DNA-binding</keyword>
<protein>
    <submittedName>
        <fullName evidence="1">DNA-binding protein</fullName>
    </submittedName>
</protein>
<dbReference type="PANTHER" id="PTHR40455">
    <property type="entry name" value="ANTITOXIN HIGA"/>
    <property type="match status" value="1"/>
</dbReference>
<accession>A0A432XZ28</accession>
<reference evidence="2" key="1">
    <citation type="journal article" date="2018" name="Front. Microbiol.">
        <title>Genome-Based Analysis Reveals the Taxonomy and Diversity of the Family Idiomarinaceae.</title>
        <authorList>
            <person name="Liu Y."/>
            <person name="Lai Q."/>
            <person name="Shao Z."/>
        </authorList>
    </citation>
    <scope>NUCLEOTIDE SEQUENCE [LARGE SCALE GENOMIC DNA]</scope>
    <source>
        <strain evidence="2">BH195</strain>
    </source>
</reference>
<dbReference type="InterPro" id="IPR039060">
    <property type="entry name" value="Antitox_HigA"/>
</dbReference>
<evidence type="ECO:0000313" key="1">
    <source>
        <dbReference type="EMBL" id="RUO53884.1"/>
    </source>
</evidence>
<dbReference type="OrthoDB" id="9796786at2"/>
<dbReference type="PANTHER" id="PTHR40455:SF1">
    <property type="entry name" value="ANTITOXIN HIGA"/>
    <property type="match status" value="1"/>
</dbReference>
<gene>
    <name evidence="1" type="ORF">CWI69_00120</name>
</gene>
<keyword evidence="2" id="KW-1185">Reference proteome</keyword>
<dbReference type="GO" id="GO:0001046">
    <property type="term" value="F:core promoter sequence-specific DNA binding"/>
    <property type="evidence" value="ECO:0007669"/>
    <property type="project" value="TreeGrafter"/>
</dbReference>
<proteinExistence type="predicted"/>
<sequence length="122" mass="14031">MHVKPIKTIADHRAALQRIDELWDAEPNTPEGDELDVLATLVAAFEEAEFPIETPDPIEAIRFRMDQLGLRDIDLVEIIGYRSRVSEVMSRKRKLSISMIRRLHTKLNIPAESLIKDYPLAR</sequence>
<dbReference type="AlphaFoldDB" id="A0A432XZ28"/>
<evidence type="ECO:0000313" key="2">
    <source>
        <dbReference type="Proteomes" id="UP000287198"/>
    </source>
</evidence>
<name>A0A432XZ28_9GAMM</name>